<dbReference type="AlphaFoldDB" id="A0A3B0YJK7"/>
<name>A0A3B0YJK7_9ZZZZ</name>
<protein>
    <submittedName>
        <fullName evidence="1">Putative ORF-2</fullName>
    </submittedName>
</protein>
<accession>A0A3B0YJK7</accession>
<dbReference type="Pfam" id="PF13711">
    <property type="entry name" value="DUF4160"/>
    <property type="match status" value="1"/>
</dbReference>
<dbReference type="InterPro" id="IPR025427">
    <property type="entry name" value="DUF4160"/>
</dbReference>
<gene>
    <name evidence="1" type="ORF">MNBD_GAMMA09-1625</name>
</gene>
<organism evidence="1">
    <name type="scientific">hydrothermal vent metagenome</name>
    <dbReference type="NCBI Taxonomy" id="652676"/>
    <lineage>
        <taxon>unclassified sequences</taxon>
        <taxon>metagenomes</taxon>
        <taxon>ecological metagenomes</taxon>
    </lineage>
</organism>
<dbReference type="EMBL" id="UOFI01000143">
    <property type="protein sequence ID" value="VAW69064.1"/>
    <property type="molecule type" value="Genomic_DNA"/>
</dbReference>
<sequence>MPVISRFLGIIIAMYWDDHAPPHFHAKYAEYEITVNILNGVVEGKFPKRALRHVLEWYELHKDELIEDWRLCQNDEAPQPIEPLE</sequence>
<evidence type="ECO:0000313" key="1">
    <source>
        <dbReference type="EMBL" id="VAW69064.1"/>
    </source>
</evidence>
<reference evidence="1" key="1">
    <citation type="submission" date="2018-06" db="EMBL/GenBank/DDBJ databases">
        <authorList>
            <person name="Zhirakovskaya E."/>
        </authorList>
    </citation>
    <scope>NUCLEOTIDE SEQUENCE</scope>
</reference>
<proteinExistence type="predicted"/>